<dbReference type="GO" id="GO:0004181">
    <property type="term" value="F:metallocarboxypeptidase activity"/>
    <property type="evidence" value="ECO:0007669"/>
    <property type="project" value="InterPro"/>
</dbReference>
<dbReference type="Pfam" id="PF00246">
    <property type="entry name" value="Peptidase_M14"/>
    <property type="match status" value="1"/>
</dbReference>
<reference evidence="3 4" key="1">
    <citation type="journal article" date="2012" name="J. Bacteriol.">
        <title>Complete Genome Sequence of Flavobacterium indicum GPSTA100-9T, Isolated from Warm Spring Water.</title>
        <authorList>
            <person name="Barbier P."/>
            <person name="Houel A."/>
            <person name="Loux V."/>
            <person name="Poulain J."/>
            <person name="Bernardet J.F."/>
            <person name="Touchon M."/>
            <person name="Duchaud E."/>
        </authorList>
    </citation>
    <scope>NUCLEOTIDE SEQUENCE [LARGE SCALE GENOMIC DNA]</scope>
    <source>
        <strain evidence="4">DSM 17447 / CIP 109464 / GPTSA100-9</strain>
    </source>
</reference>
<feature type="domain" description="Peptidase M14" evidence="2">
    <location>
        <begin position="12"/>
        <end position="245"/>
    </location>
</feature>
<dbReference type="Proteomes" id="UP000007599">
    <property type="component" value="Chromosome I"/>
</dbReference>
<evidence type="ECO:0000259" key="2">
    <source>
        <dbReference type="PROSITE" id="PS52035"/>
    </source>
</evidence>
<gene>
    <name evidence="3" type="ordered locus">KQS_06745</name>
</gene>
<comment type="similarity">
    <text evidence="1">Belongs to the peptidase M14 family.</text>
</comment>
<accession>H8XQL0</accession>
<dbReference type="PROSITE" id="PS52035">
    <property type="entry name" value="PEPTIDASE_M14"/>
    <property type="match status" value="1"/>
</dbReference>
<dbReference type="GO" id="GO:0008270">
    <property type="term" value="F:zinc ion binding"/>
    <property type="evidence" value="ECO:0007669"/>
    <property type="project" value="InterPro"/>
</dbReference>
<sequence>MKNSLQLANDFLYHSIKGRYLILEQIEVFLNTLHEGFTIQEIGKSELGNKISSITFGHGTTKILIWSQMHGNESTTTKGLIDFLNYCNKDTTYFQFLCSNFTFAIVPMLNPDGAQLYTRENANKVDLNRDALNCSQAESKVLRNLVEIFKPDFCFNLHDQRTIFGIIETKKPATMSFLTAAYNESREFNTTRIKAAQVINGIVKNLEEFIPGQIGRFDDTFNLNCTGDYFTNKGIPTILFEAGHFKDDYERDIVRKYVFISLQSAIYHINENDVVKNVLENYLNIFQNNKCFVDIIFKNVKIIENNVEKNINFAVQFTEVLKNNGIDFEARIYEVDILSSLFGHREYDGLGELFSSSYGEVPQIGEKADFYIGENQFVNGKLVD</sequence>
<dbReference type="STRING" id="1094466.KQS_06745"/>
<organism evidence="3 4">
    <name type="scientific">Flavobacterium indicum (strain DSM 17447 / CIP 109464 / GPTSA100-9)</name>
    <dbReference type="NCBI Taxonomy" id="1094466"/>
    <lineage>
        <taxon>Bacteria</taxon>
        <taxon>Pseudomonadati</taxon>
        <taxon>Bacteroidota</taxon>
        <taxon>Flavobacteriia</taxon>
        <taxon>Flavobacteriales</taxon>
        <taxon>Flavobacteriaceae</taxon>
        <taxon>Flavobacterium</taxon>
    </lineage>
</organism>
<evidence type="ECO:0000313" key="3">
    <source>
        <dbReference type="EMBL" id="CCG53308.1"/>
    </source>
</evidence>
<dbReference type="CDD" id="cd06239">
    <property type="entry name" value="M14-like"/>
    <property type="match status" value="1"/>
</dbReference>
<dbReference type="Gene3D" id="3.40.630.10">
    <property type="entry name" value="Zn peptidases"/>
    <property type="match status" value="1"/>
</dbReference>
<dbReference type="SUPFAM" id="SSF53187">
    <property type="entry name" value="Zn-dependent exopeptidases"/>
    <property type="match status" value="1"/>
</dbReference>
<evidence type="ECO:0000313" key="4">
    <source>
        <dbReference type="Proteomes" id="UP000007599"/>
    </source>
</evidence>
<dbReference type="KEGG" id="fin:KQS_06745"/>
<comment type="caution">
    <text evidence="1">Lacks conserved residue(s) required for the propagation of feature annotation.</text>
</comment>
<proteinExistence type="inferred from homology"/>
<keyword evidence="4" id="KW-1185">Reference proteome</keyword>
<evidence type="ECO:0000256" key="1">
    <source>
        <dbReference type="PROSITE-ProRule" id="PRU01379"/>
    </source>
</evidence>
<dbReference type="RefSeq" id="WP_014388433.1">
    <property type="nucleotide sequence ID" value="NC_017025.1"/>
</dbReference>
<dbReference type="InterPro" id="IPR000834">
    <property type="entry name" value="Peptidase_M14"/>
</dbReference>
<dbReference type="AlphaFoldDB" id="H8XQL0"/>
<dbReference type="GO" id="GO:0006508">
    <property type="term" value="P:proteolysis"/>
    <property type="evidence" value="ECO:0007669"/>
    <property type="project" value="InterPro"/>
</dbReference>
<dbReference type="PATRIC" id="fig|1094466.5.peg.1327"/>
<dbReference type="eggNOG" id="COG2866">
    <property type="taxonomic scope" value="Bacteria"/>
</dbReference>
<dbReference type="EMBL" id="HE774682">
    <property type="protein sequence ID" value="CCG53308.1"/>
    <property type="molecule type" value="Genomic_DNA"/>
</dbReference>
<reference evidence="4" key="2">
    <citation type="submission" date="2012-03" db="EMBL/GenBank/DDBJ databases">
        <title>Complete genome sequence of Flavobacterium indicum GPTSA100-9T, isolated from warm spring water.</title>
        <authorList>
            <person name="Barbier P."/>
            <person name="Houel A."/>
            <person name="Loux V."/>
            <person name="Poulain J."/>
            <person name="Bernardet J.-F."/>
            <person name="Touchon M."/>
            <person name="Duchaud E."/>
        </authorList>
    </citation>
    <scope>NUCLEOTIDE SEQUENCE [LARGE SCALE GENOMIC DNA]</scope>
    <source>
        <strain evidence="4">DSM 17447 / CIP 109464 / GPTSA100-9</strain>
    </source>
</reference>
<dbReference type="OrthoDB" id="1119199at2"/>
<protein>
    <submittedName>
        <fullName evidence="3">Probable M14 family peptidase</fullName>
    </submittedName>
</protein>
<name>H8XQL0_FLAIG</name>
<dbReference type="HOGENOM" id="CLU_042010_0_0_10"/>